<gene>
    <name evidence="2" type="ORF">Gogos_021754</name>
</gene>
<dbReference type="OrthoDB" id="10444891at2759"/>
<organism evidence="2 3">
    <name type="scientific">Gossypium gossypioides</name>
    <name type="common">Mexican cotton</name>
    <name type="synonym">Selera gossypioides</name>
    <dbReference type="NCBI Taxonomy" id="34282"/>
    <lineage>
        <taxon>Eukaryota</taxon>
        <taxon>Viridiplantae</taxon>
        <taxon>Streptophyta</taxon>
        <taxon>Embryophyta</taxon>
        <taxon>Tracheophyta</taxon>
        <taxon>Spermatophyta</taxon>
        <taxon>Magnoliopsida</taxon>
        <taxon>eudicotyledons</taxon>
        <taxon>Gunneridae</taxon>
        <taxon>Pentapetalae</taxon>
        <taxon>rosids</taxon>
        <taxon>malvids</taxon>
        <taxon>Malvales</taxon>
        <taxon>Malvaceae</taxon>
        <taxon>Malvoideae</taxon>
        <taxon>Gossypium</taxon>
    </lineage>
</organism>
<protein>
    <submittedName>
        <fullName evidence="2">Uncharacterized protein</fullName>
    </submittedName>
</protein>
<feature type="region of interest" description="Disordered" evidence="1">
    <location>
        <begin position="60"/>
        <end position="85"/>
    </location>
</feature>
<name>A0A7J9CZM7_GOSGO</name>
<dbReference type="EMBL" id="JABEZY010258767">
    <property type="protein sequence ID" value="MBA0753917.1"/>
    <property type="molecule type" value="Genomic_DNA"/>
</dbReference>
<comment type="caution">
    <text evidence="2">The sequence shown here is derived from an EMBL/GenBank/DDBJ whole genome shotgun (WGS) entry which is preliminary data.</text>
</comment>
<feature type="region of interest" description="Disordered" evidence="1">
    <location>
        <begin position="97"/>
        <end position="120"/>
    </location>
</feature>
<evidence type="ECO:0000313" key="2">
    <source>
        <dbReference type="EMBL" id="MBA0753917.1"/>
    </source>
</evidence>
<dbReference type="Proteomes" id="UP000593579">
    <property type="component" value="Unassembled WGS sequence"/>
</dbReference>
<evidence type="ECO:0000313" key="3">
    <source>
        <dbReference type="Proteomes" id="UP000593579"/>
    </source>
</evidence>
<reference evidence="2 3" key="1">
    <citation type="journal article" date="2019" name="Genome Biol. Evol.">
        <title>Insights into the evolution of the New World diploid cottons (Gossypium, subgenus Houzingenia) based on genome sequencing.</title>
        <authorList>
            <person name="Grover C.E."/>
            <person name="Arick M.A. 2nd"/>
            <person name="Thrash A."/>
            <person name="Conover J.L."/>
            <person name="Sanders W.S."/>
            <person name="Peterson D.G."/>
            <person name="Frelichowski J.E."/>
            <person name="Scheffler J.A."/>
            <person name="Scheffler B.E."/>
            <person name="Wendel J.F."/>
        </authorList>
    </citation>
    <scope>NUCLEOTIDE SEQUENCE [LARGE SCALE GENOMIC DNA]</scope>
    <source>
        <strain evidence="2">5</strain>
        <tissue evidence="2">Leaf</tissue>
    </source>
</reference>
<feature type="compositionally biased region" description="Basic residues" evidence="1">
    <location>
        <begin position="101"/>
        <end position="112"/>
    </location>
</feature>
<accession>A0A7J9CZM7</accession>
<sequence>MRPVESTVEPSLLGKVDCVPDFEEKVAMQKQSKRVNAANKVNFKHSDSVLNSDLLAWKSRTKPRCENPGDSNGNKSKLGQVKAETSYQWDVPTSATVQVKRQWKPRQRYRRKGQPDRKTS</sequence>
<keyword evidence="3" id="KW-1185">Reference proteome</keyword>
<proteinExistence type="predicted"/>
<feature type="compositionally biased region" description="Polar residues" evidence="1">
    <location>
        <begin position="69"/>
        <end position="85"/>
    </location>
</feature>
<evidence type="ECO:0000256" key="1">
    <source>
        <dbReference type="SAM" id="MobiDB-lite"/>
    </source>
</evidence>
<dbReference type="AlphaFoldDB" id="A0A7J9CZM7"/>